<dbReference type="RefSeq" id="WP_344882996.1">
    <property type="nucleotide sequence ID" value="NZ_BAAAZP010000093.1"/>
</dbReference>
<dbReference type="EMBL" id="BAAAZP010000093">
    <property type="protein sequence ID" value="GAA3680642.1"/>
    <property type="molecule type" value="Genomic_DNA"/>
</dbReference>
<comment type="caution">
    <text evidence="1">The sequence shown here is derived from an EMBL/GenBank/DDBJ whole genome shotgun (WGS) entry which is preliminary data.</text>
</comment>
<organism evidence="1 2">
    <name type="scientific">Nonomuraea antimicrobica</name>
    <dbReference type="NCBI Taxonomy" id="561173"/>
    <lineage>
        <taxon>Bacteria</taxon>
        <taxon>Bacillati</taxon>
        <taxon>Actinomycetota</taxon>
        <taxon>Actinomycetes</taxon>
        <taxon>Streptosporangiales</taxon>
        <taxon>Streptosporangiaceae</taxon>
        <taxon>Nonomuraea</taxon>
    </lineage>
</organism>
<protein>
    <submittedName>
        <fullName evidence="1">Uncharacterized protein</fullName>
    </submittedName>
</protein>
<keyword evidence="2" id="KW-1185">Reference proteome</keyword>
<accession>A0ABP7CA68</accession>
<proteinExistence type="predicted"/>
<sequence>MGQPLTTATSSLTADACAQRIATQAANYWRAVAAGVPHDPGEVTSLLSEVKALHAELTGEESQ</sequence>
<dbReference type="Proteomes" id="UP001500902">
    <property type="component" value="Unassembled WGS sequence"/>
</dbReference>
<gene>
    <name evidence="1" type="ORF">GCM10022224_051070</name>
</gene>
<name>A0ABP7CA68_9ACTN</name>
<evidence type="ECO:0000313" key="1">
    <source>
        <dbReference type="EMBL" id="GAA3680642.1"/>
    </source>
</evidence>
<evidence type="ECO:0000313" key="2">
    <source>
        <dbReference type="Proteomes" id="UP001500902"/>
    </source>
</evidence>
<reference evidence="2" key="1">
    <citation type="journal article" date="2019" name="Int. J. Syst. Evol. Microbiol.">
        <title>The Global Catalogue of Microorganisms (GCM) 10K type strain sequencing project: providing services to taxonomists for standard genome sequencing and annotation.</title>
        <authorList>
            <consortium name="The Broad Institute Genomics Platform"/>
            <consortium name="The Broad Institute Genome Sequencing Center for Infectious Disease"/>
            <person name="Wu L."/>
            <person name="Ma J."/>
        </authorList>
    </citation>
    <scope>NUCLEOTIDE SEQUENCE [LARGE SCALE GENOMIC DNA]</scope>
    <source>
        <strain evidence="2">JCM 16904</strain>
    </source>
</reference>